<sequence>MPSSLRTLRNQARITAIPRSSQSIIVNPLAITTARRGITTATIRPQTVTATASAIASQFQAVRNMSNWPKVTAENPLGLDDPSLFVQKGFIGGKYVETESGKTFEVDDPASGKIIGTCPEMTVEDTKRAIESAHKAFASYKNVSPQQRQAYLTELHRLFLANINDITRLIVWENGKSWNDALAEANYAASFFSWFAGEALRTYGQTIPCSVPGTRNITIKQPIGVVALLVPWNFPAAMIARKLGPALAVGCTSVVKVPSETPYTTLAIVELARRAGVPEGVVNVITTDKNLQDVGKELCTNPLVHKVSFTGSTRVGKILASQCSSTLKKMSLELGGNAPLIVFDDADLATAVAGTIASKFRGSGQTCVCANRIYVQDGIYDKFAKALAEKVGQFKVGSGFDEGVTHGPLIHARQADKVDEHVQDAVSKGAKVLVGGKRGKGTEYIPTVLADVSDECLIATEETFGPVAALFRFKTEDEVVERANNTEVGLAGYFFSQDADRIWRVAEALETGMVGANTGMISQAVIPFGGVKESGYGKEGGAEGADEYTITKLVAVGSKIKQ</sequence>
<dbReference type="Pfam" id="PF00171">
    <property type="entry name" value="Aldedh"/>
    <property type="match status" value="1"/>
</dbReference>
<name>A0A1B9H2T6_9TREE</name>
<dbReference type="EC" id="1.2.1.16" evidence="6"/>
<reference evidence="11" key="2">
    <citation type="submission" date="2013-12" db="EMBL/GenBank/DDBJ databases">
        <title>Evolution of pathogenesis and genome organization in the Tremellales.</title>
        <authorList>
            <person name="Cuomo C."/>
            <person name="Litvintseva A."/>
            <person name="Heitman J."/>
            <person name="Chen Y."/>
            <person name="Sun S."/>
            <person name="Springer D."/>
            <person name="Dromer F."/>
            <person name="Young S."/>
            <person name="Zeng Q."/>
            <person name="Chapman S."/>
            <person name="Gujja S."/>
            <person name="Saif S."/>
            <person name="Birren B."/>
        </authorList>
    </citation>
    <scope>NUCLEOTIDE SEQUENCE [LARGE SCALE GENOMIC DNA]</scope>
    <source>
        <strain evidence="11">BCC8398</strain>
    </source>
</reference>
<evidence type="ECO:0000313" key="11">
    <source>
        <dbReference type="Proteomes" id="UP000092666"/>
    </source>
</evidence>
<evidence type="ECO:0000256" key="8">
    <source>
        <dbReference type="RuleBase" id="RU003345"/>
    </source>
</evidence>
<dbReference type="InterPro" id="IPR016163">
    <property type="entry name" value="Ald_DH_C"/>
</dbReference>
<evidence type="ECO:0000256" key="4">
    <source>
        <dbReference type="ARBA" id="ARBA00050387"/>
    </source>
</evidence>
<dbReference type="FunFam" id="3.40.309.10:FF:000004">
    <property type="entry name" value="Succinate-semialdehyde dehydrogenase I"/>
    <property type="match status" value="1"/>
</dbReference>
<feature type="domain" description="Aldehyde dehydrogenase" evidence="9">
    <location>
        <begin position="95"/>
        <end position="554"/>
    </location>
</feature>
<dbReference type="Gene3D" id="3.40.605.10">
    <property type="entry name" value="Aldehyde Dehydrogenase, Chain A, domain 1"/>
    <property type="match status" value="1"/>
</dbReference>
<gene>
    <name evidence="10" type="ORF">I316_00712</name>
</gene>
<organism evidence="10 11">
    <name type="scientific">Kwoniella heveanensis BCC8398</name>
    <dbReference type="NCBI Taxonomy" id="1296120"/>
    <lineage>
        <taxon>Eukaryota</taxon>
        <taxon>Fungi</taxon>
        <taxon>Dikarya</taxon>
        <taxon>Basidiomycota</taxon>
        <taxon>Agaricomycotina</taxon>
        <taxon>Tremellomycetes</taxon>
        <taxon>Tremellales</taxon>
        <taxon>Cryptococcaceae</taxon>
        <taxon>Kwoniella</taxon>
    </lineage>
</organism>
<dbReference type="GO" id="GO:0009450">
    <property type="term" value="P:gamma-aminobutyric acid catabolic process"/>
    <property type="evidence" value="ECO:0007669"/>
    <property type="project" value="TreeGrafter"/>
</dbReference>
<evidence type="ECO:0000259" key="9">
    <source>
        <dbReference type="Pfam" id="PF00171"/>
    </source>
</evidence>
<accession>A0A1B9H2T6</accession>
<proteinExistence type="inferred from homology"/>
<dbReference type="InterPro" id="IPR016162">
    <property type="entry name" value="Ald_DH_N"/>
</dbReference>
<dbReference type="CDD" id="cd07103">
    <property type="entry name" value="ALDH_F5_SSADH_GabD"/>
    <property type="match status" value="1"/>
</dbReference>
<protein>
    <recommendedName>
        <fullName evidence="6">succinate-semialdehyde dehydrogenase [NAD(P)(+)]</fullName>
        <ecNumber evidence="6">1.2.1.16</ecNumber>
    </recommendedName>
</protein>
<dbReference type="OrthoDB" id="310895at2759"/>
<dbReference type="Gene3D" id="3.40.309.10">
    <property type="entry name" value="Aldehyde Dehydrogenase, Chain A, domain 2"/>
    <property type="match status" value="1"/>
</dbReference>
<reference evidence="10 11" key="1">
    <citation type="submission" date="2013-07" db="EMBL/GenBank/DDBJ databases">
        <title>The Genome Sequence of Cryptococcus heveanensis BCC8398.</title>
        <authorList>
            <consortium name="The Broad Institute Genome Sequencing Platform"/>
            <person name="Cuomo C."/>
            <person name="Litvintseva A."/>
            <person name="Chen Y."/>
            <person name="Heitman J."/>
            <person name="Sun S."/>
            <person name="Springer D."/>
            <person name="Dromer F."/>
            <person name="Young S.K."/>
            <person name="Zeng Q."/>
            <person name="Gargeya S."/>
            <person name="Fitzgerald M."/>
            <person name="Abouelleil A."/>
            <person name="Alvarado L."/>
            <person name="Berlin A.M."/>
            <person name="Chapman S.B."/>
            <person name="Dewar J."/>
            <person name="Goldberg J."/>
            <person name="Griggs A."/>
            <person name="Gujja S."/>
            <person name="Hansen M."/>
            <person name="Howarth C."/>
            <person name="Imamovic A."/>
            <person name="Larimer J."/>
            <person name="McCowan C."/>
            <person name="Murphy C."/>
            <person name="Pearson M."/>
            <person name="Priest M."/>
            <person name="Roberts A."/>
            <person name="Saif S."/>
            <person name="Shea T."/>
            <person name="Sykes S."/>
            <person name="Wortman J."/>
            <person name="Nusbaum C."/>
            <person name="Birren B."/>
        </authorList>
    </citation>
    <scope>NUCLEOTIDE SEQUENCE [LARGE SCALE GENOMIC DNA]</scope>
    <source>
        <strain evidence="10 11">BCC8398</strain>
    </source>
</reference>
<dbReference type="InterPro" id="IPR029510">
    <property type="entry name" value="Ald_DH_CS_GLU"/>
</dbReference>
<dbReference type="EMBL" id="KV700122">
    <property type="protein sequence ID" value="OCF37586.1"/>
    <property type="molecule type" value="Genomic_DNA"/>
</dbReference>
<dbReference type="Proteomes" id="UP000092666">
    <property type="component" value="Unassembled WGS sequence"/>
</dbReference>
<dbReference type="FunFam" id="3.40.605.10:FF:000005">
    <property type="entry name" value="Succinate-semialdehyde dehydrogenase I"/>
    <property type="match status" value="1"/>
</dbReference>
<comment type="catalytic activity">
    <reaction evidence="4">
        <text>succinate semialdehyde + NADP(+) + H2O = succinate + NADPH + 2 H(+)</text>
        <dbReference type="Rhea" id="RHEA:13213"/>
        <dbReference type="ChEBI" id="CHEBI:15377"/>
        <dbReference type="ChEBI" id="CHEBI:15378"/>
        <dbReference type="ChEBI" id="CHEBI:30031"/>
        <dbReference type="ChEBI" id="CHEBI:57706"/>
        <dbReference type="ChEBI" id="CHEBI:57783"/>
        <dbReference type="ChEBI" id="CHEBI:58349"/>
        <dbReference type="EC" id="1.2.1.16"/>
    </reaction>
</comment>
<evidence type="ECO:0000256" key="3">
    <source>
        <dbReference type="ARBA" id="ARBA00023002"/>
    </source>
</evidence>
<evidence type="ECO:0000256" key="6">
    <source>
        <dbReference type="ARBA" id="ARBA00067047"/>
    </source>
</evidence>
<dbReference type="PROSITE" id="PS00687">
    <property type="entry name" value="ALDEHYDE_DEHYDR_GLU"/>
    <property type="match status" value="1"/>
</dbReference>
<dbReference type="SUPFAM" id="SSF53720">
    <property type="entry name" value="ALDH-like"/>
    <property type="match status" value="1"/>
</dbReference>
<dbReference type="InterPro" id="IPR050740">
    <property type="entry name" value="Aldehyde_DH_Superfamily"/>
</dbReference>
<dbReference type="AlphaFoldDB" id="A0A1B9H2T6"/>
<evidence type="ECO:0000256" key="1">
    <source>
        <dbReference type="ARBA" id="ARBA00005176"/>
    </source>
</evidence>
<comment type="pathway">
    <text evidence="1">Amino-acid degradation; 4-aminobutanoate degradation.</text>
</comment>
<evidence type="ECO:0000313" key="10">
    <source>
        <dbReference type="EMBL" id="OCF37586.1"/>
    </source>
</evidence>
<evidence type="ECO:0000256" key="7">
    <source>
        <dbReference type="PROSITE-ProRule" id="PRU10007"/>
    </source>
</evidence>
<comment type="catalytic activity">
    <reaction evidence="5">
        <text>succinate semialdehyde + NAD(+) + H2O = succinate + NADH + 2 H(+)</text>
        <dbReference type="Rhea" id="RHEA:13217"/>
        <dbReference type="ChEBI" id="CHEBI:15377"/>
        <dbReference type="ChEBI" id="CHEBI:15378"/>
        <dbReference type="ChEBI" id="CHEBI:30031"/>
        <dbReference type="ChEBI" id="CHEBI:57540"/>
        <dbReference type="ChEBI" id="CHEBI:57706"/>
        <dbReference type="ChEBI" id="CHEBI:57945"/>
        <dbReference type="EC" id="1.2.1.16"/>
    </reaction>
</comment>
<feature type="active site" evidence="7">
    <location>
        <position position="333"/>
    </location>
</feature>
<dbReference type="InterPro" id="IPR015590">
    <property type="entry name" value="Aldehyde_DH_dom"/>
</dbReference>
<evidence type="ECO:0000256" key="5">
    <source>
        <dbReference type="ARBA" id="ARBA00052698"/>
    </source>
</evidence>
<keyword evidence="11" id="KW-1185">Reference proteome</keyword>
<comment type="similarity">
    <text evidence="2 8">Belongs to the aldehyde dehydrogenase family.</text>
</comment>
<dbReference type="STRING" id="1296120.A0A1B9H2T6"/>
<dbReference type="PANTHER" id="PTHR43353">
    <property type="entry name" value="SUCCINATE-SEMIALDEHYDE DEHYDROGENASE, MITOCHONDRIAL"/>
    <property type="match status" value="1"/>
</dbReference>
<dbReference type="InterPro" id="IPR016161">
    <property type="entry name" value="Ald_DH/histidinol_DH"/>
</dbReference>
<keyword evidence="3 8" id="KW-0560">Oxidoreductase</keyword>
<dbReference type="PANTHER" id="PTHR43353:SF10">
    <property type="entry name" value="SUCCINATE-SEMIALDEHYDE DEHYDROGENASE (NADP+)"/>
    <property type="match status" value="1"/>
</dbReference>
<dbReference type="GO" id="GO:0005737">
    <property type="term" value="C:cytoplasm"/>
    <property type="evidence" value="ECO:0007669"/>
    <property type="project" value="TreeGrafter"/>
</dbReference>
<dbReference type="GO" id="GO:0004777">
    <property type="term" value="F:succinate-semialdehyde dehydrogenase (NAD+) activity"/>
    <property type="evidence" value="ECO:0007669"/>
    <property type="project" value="TreeGrafter"/>
</dbReference>
<evidence type="ECO:0000256" key="2">
    <source>
        <dbReference type="ARBA" id="ARBA00009986"/>
    </source>
</evidence>